<sequence length="145" mass="16949">MTLDRKDFKKKLDENVHECAQCGRILNKVYKDDLCPECKDLNLFAEVKDYIRENEVKEIDVAEHFGIPVSKVRRWIKEGRIQYKEGENITPIHCQICGKTIDFGSVCPECRRKNGLHIYAKKSYSDDDIQSAMRFLGKSEEGKRY</sequence>
<dbReference type="RefSeq" id="WP_055940621.1">
    <property type="nucleotide sequence ID" value="NZ_DBGBTA010000268.1"/>
</dbReference>
<protein>
    <recommendedName>
        <fullName evidence="3">Flagellar operon protein</fullName>
    </recommendedName>
</protein>
<keyword evidence="2" id="KW-1185">Reference proteome</keyword>
<proteinExistence type="predicted"/>
<evidence type="ECO:0008006" key="3">
    <source>
        <dbReference type="Google" id="ProtNLM"/>
    </source>
</evidence>
<evidence type="ECO:0000313" key="2">
    <source>
        <dbReference type="Proteomes" id="UP000050833"/>
    </source>
</evidence>
<organism evidence="1 2">
    <name type="scientific">Butyribacter intestini</name>
    <dbReference type="NCBI Taxonomy" id="1703332"/>
    <lineage>
        <taxon>Bacteria</taxon>
        <taxon>Bacillati</taxon>
        <taxon>Bacillota</taxon>
        <taxon>Clostridia</taxon>
        <taxon>Lachnospirales</taxon>
        <taxon>Lachnospiraceae</taxon>
        <taxon>Butyribacter</taxon>
    </lineage>
</organism>
<reference evidence="1 2" key="1">
    <citation type="submission" date="2015-10" db="EMBL/GenBank/DDBJ databases">
        <title>Butyribacter intestini gen. nov., sp. nov., a butyric acid-producing bacterium of the family Lachnospiraceae isolated from the human faeces.</title>
        <authorList>
            <person name="Zou Y."/>
            <person name="Xue W."/>
            <person name="Luo G."/>
            <person name="Lv M."/>
        </authorList>
    </citation>
    <scope>NUCLEOTIDE SEQUENCE [LARGE SCALE GENOMIC DNA]</scope>
    <source>
        <strain evidence="1 2">TF01-11</strain>
    </source>
</reference>
<evidence type="ECO:0000313" key="1">
    <source>
        <dbReference type="EMBL" id="KQC85761.1"/>
    </source>
</evidence>
<dbReference type="EMBL" id="LLKB01000001">
    <property type="protein sequence ID" value="KQC85761.1"/>
    <property type="molecule type" value="Genomic_DNA"/>
</dbReference>
<comment type="caution">
    <text evidence="1">The sequence shown here is derived from an EMBL/GenBank/DDBJ whole genome shotgun (WGS) entry which is preliminary data.</text>
</comment>
<dbReference type="AlphaFoldDB" id="A0AAW3JU19"/>
<accession>A0AAW3JU19</accession>
<name>A0AAW3JU19_9FIRM</name>
<dbReference type="Proteomes" id="UP000050833">
    <property type="component" value="Unassembled WGS sequence"/>
</dbReference>
<gene>
    <name evidence="1" type="ORF">APZ18_00705</name>
</gene>